<reference evidence="1 2" key="1">
    <citation type="journal article" date="2023" name="Hortic Res">
        <title>Pangenome of water caltrop reveals structural variations and asymmetric subgenome divergence after allopolyploidization.</title>
        <authorList>
            <person name="Zhang X."/>
            <person name="Chen Y."/>
            <person name="Wang L."/>
            <person name="Yuan Y."/>
            <person name="Fang M."/>
            <person name="Shi L."/>
            <person name="Lu R."/>
            <person name="Comes H.P."/>
            <person name="Ma Y."/>
            <person name="Chen Y."/>
            <person name="Huang G."/>
            <person name="Zhou Y."/>
            <person name="Zheng Z."/>
            <person name="Qiu Y."/>
        </authorList>
    </citation>
    <scope>NUCLEOTIDE SEQUENCE [LARGE SCALE GENOMIC DNA]</scope>
    <source>
        <tissue evidence="1">Roots</tissue>
    </source>
</reference>
<dbReference type="Proteomes" id="UP001345219">
    <property type="component" value="Chromosome 7"/>
</dbReference>
<dbReference type="AlphaFoldDB" id="A0AAN7KKH7"/>
<dbReference type="EMBL" id="JAXIOK010000007">
    <property type="protein sequence ID" value="KAK4766754.1"/>
    <property type="molecule type" value="Genomic_DNA"/>
</dbReference>
<organism evidence="1 2">
    <name type="scientific">Trapa incisa</name>
    <dbReference type="NCBI Taxonomy" id="236973"/>
    <lineage>
        <taxon>Eukaryota</taxon>
        <taxon>Viridiplantae</taxon>
        <taxon>Streptophyta</taxon>
        <taxon>Embryophyta</taxon>
        <taxon>Tracheophyta</taxon>
        <taxon>Spermatophyta</taxon>
        <taxon>Magnoliopsida</taxon>
        <taxon>eudicotyledons</taxon>
        <taxon>Gunneridae</taxon>
        <taxon>Pentapetalae</taxon>
        <taxon>rosids</taxon>
        <taxon>malvids</taxon>
        <taxon>Myrtales</taxon>
        <taxon>Lythraceae</taxon>
        <taxon>Trapa</taxon>
    </lineage>
</organism>
<protein>
    <submittedName>
        <fullName evidence="1">Uncharacterized protein</fullName>
    </submittedName>
</protein>
<evidence type="ECO:0000313" key="1">
    <source>
        <dbReference type="EMBL" id="KAK4766754.1"/>
    </source>
</evidence>
<gene>
    <name evidence="1" type="ORF">SAY87_008396</name>
</gene>
<proteinExistence type="predicted"/>
<sequence>MAIEREGRKTARGRTVTLSGFCRLDHEHVAIPEPFARRHEEADTFLFLHSSLKCYINFNETPEHCQRVQDQGLGNFILAGIRSAYEPQPGSMAELESRLGSAACLPPRAGAAQADEPLFHRHHNPTFFAKVKLDRYDLGELSSESRNHSIKNFAQSSKFYPFLTILGLARSDF</sequence>
<evidence type="ECO:0000313" key="2">
    <source>
        <dbReference type="Proteomes" id="UP001345219"/>
    </source>
</evidence>
<comment type="caution">
    <text evidence="1">The sequence shown here is derived from an EMBL/GenBank/DDBJ whole genome shotgun (WGS) entry which is preliminary data.</text>
</comment>
<name>A0AAN7KKH7_9MYRT</name>
<accession>A0AAN7KKH7</accession>
<keyword evidence="2" id="KW-1185">Reference proteome</keyword>